<protein>
    <recommendedName>
        <fullName evidence="2">B box-type domain-containing protein</fullName>
    </recommendedName>
</protein>
<reference evidence="3" key="1">
    <citation type="submission" date="2019-08" db="EMBL/GenBank/DDBJ databases">
        <title>The improved chromosome-level genome for the pearl oyster Pinctada fucata martensii using PacBio sequencing and Hi-C.</title>
        <authorList>
            <person name="Zheng Z."/>
        </authorList>
    </citation>
    <scope>NUCLEOTIDE SEQUENCE</scope>
    <source>
        <strain evidence="3">ZZ-2019</strain>
        <tissue evidence="3">Adductor muscle</tissue>
    </source>
</reference>
<name>A0AA88YGG7_PINIB</name>
<dbReference type="PROSITE" id="PS50119">
    <property type="entry name" value="ZF_BBOX"/>
    <property type="match status" value="2"/>
</dbReference>
<dbReference type="PANTHER" id="PTHR25462">
    <property type="entry name" value="BONUS, ISOFORM C-RELATED"/>
    <property type="match status" value="1"/>
</dbReference>
<evidence type="ECO:0000313" key="3">
    <source>
        <dbReference type="EMBL" id="KAK3098947.1"/>
    </source>
</evidence>
<evidence type="ECO:0000313" key="4">
    <source>
        <dbReference type="Proteomes" id="UP001186944"/>
    </source>
</evidence>
<evidence type="ECO:0000256" key="1">
    <source>
        <dbReference type="PROSITE-ProRule" id="PRU00024"/>
    </source>
</evidence>
<dbReference type="AlphaFoldDB" id="A0AA88YGG7"/>
<dbReference type="Gene3D" id="2.120.10.30">
    <property type="entry name" value="TolB, C-terminal domain"/>
    <property type="match status" value="1"/>
</dbReference>
<sequence>MAALYQWSVPCIICEDPVEFHCNTCGDVLCSRCKDNHLKSNATKLHDIVPYSQRSIPVKNTNECEKHHGQIFNAWCKTCNEPVCTECMLSAAHNRHNFGKLEEKIMKKRKELQRDFDLQSSLLVQHESKLYSVKRMRDSCAKEIQVLSLGIGAQADKICKEVRVIEKKTMQKLEGLGKDHQSKFIQCESTIKEDIKRCENELKEIEDVLRSNDLTKILTHKSKLGEISTDLTENLNTRPVFKPGEISVNVLERVFGSLSVMGSESASVAISKLSIEKDSDPAIVCVDANHAWVETSDMTLKLITRDGSVKNIIHFDFILPVMTIDAEGDLLLCDLSNKCIRCLPKGSNEMSILFHTESPPHNICYLSSGDILVSSTSERRMTIYNRRGHVVKEVDNKLFHYPMTVTQHKDTKLLYVSDKTGMQLSASGRIVCFGTNNKKMFQYTCRENSLDFTPCCVCVDGRGFILVSNFKSNSVHILSQELKFLQYLTPKQSLTRPVCVDVDGDGHAWVGEFQTHAIQIVKYHVK</sequence>
<keyword evidence="1" id="KW-0863">Zinc-finger</keyword>
<comment type="caution">
    <text evidence="3">The sequence shown here is derived from an EMBL/GenBank/DDBJ whole genome shotgun (WGS) entry which is preliminary data.</text>
</comment>
<dbReference type="CDD" id="cd19756">
    <property type="entry name" value="Bbox2"/>
    <property type="match status" value="1"/>
</dbReference>
<feature type="domain" description="B box-type" evidence="2">
    <location>
        <begin position="59"/>
        <end position="101"/>
    </location>
</feature>
<dbReference type="InterPro" id="IPR047153">
    <property type="entry name" value="TRIM45/56/19-like"/>
</dbReference>
<dbReference type="EMBL" id="VSWD01000007">
    <property type="protein sequence ID" value="KAK3098947.1"/>
    <property type="molecule type" value="Genomic_DNA"/>
</dbReference>
<keyword evidence="1" id="KW-0479">Metal-binding</keyword>
<dbReference type="Gene3D" id="3.30.160.60">
    <property type="entry name" value="Classic Zinc Finger"/>
    <property type="match status" value="1"/>
</dbReference>
<dbReference type="GO" id="GO:0061630">
    <property type="term" value="F:ubiquitin protein ligase activity"/>
    <property type="evidence" value="ECO:0007669"/>
    <property type="project" value="TreeGrafter"/>
</dbReference>
<dbReference type="Pfam" id="PF00643">
    <property type="entry name" value="zf-B_box"/>
    <property type="match status" value="1"/>
</dbReference>
<organism evidence="3 4">
    <name type="scientific">Pinctada imbricata</name>
    <name type="common">Atlantic pearl-oyster</name>
    <name type="synonym">Pinctada martensii</name>
    <dbReference type="NCBI Taxonomy" id="66713"/>
    <lineage>
        <taxon>Eukaryota</taxon>
        <taxon>Metazoa</taxon>
        <taxon>Spiralia</taxon>
        <taxon>Lophotrochozoa</taxon>
        <taxon>Mollusca</taxon>
        <taxon>Bivalvia</taxon>
        <taxon>Autobranchia</taxon>
        <taxon>Pteriomorphia</taxon>
        <taxon>Pterioida</taxon>
        <taxon>Pterioidea</taxon>
        <taxon>Pteriidae</taxon>
        <taxon>Pinctada</taxon>
    </lineage>
</organism>
<dbReference type="PANTHER" id="PTHR25462:SF296">
    <property type="entry name" value="MEIOTIC P26, ISOFORM F"/>
    <property type="match status" value="1"/>
</dbReference>
<proteinExistence type="predicted"/>
<dbReference type="SMART" id="SM00336">
    <property type="entry name" value="BBOX"/>
    <property type="match status" value="2"/>
</dbReference>
<dbReference type="SUPFAM" id="SSF57845">
    <property type="entry name" value="B-box zinc-binding domain"/>
    <property type="match status" value="1"/>
</dbReference>
<accession>A0AA88YGG7</accession>
<evidence type="ECO:0000259" key="2">
    <source>
        <dbReference type="PROSITE" id="PS50119"/>
    </source>
</evidence>
<dbReference type="Proteomes" id="UP001186944">
    <property type="component" value="Unassembled WGS sequence"/>
</dbReference>
<gene>
    <name evidence="3" type="ORF">FSP39_024559</name>
</gene>
<dbReference type="GO" id="GO:0008270">
    <property type="term" value="F:zinc ion binding"/>
    <property type="evidence" value="ECO:0007669"/>
    <property type="project" value="UniProtKB-KW"/>
</dbReference>
<feature type="domain" description="B box-type" evidence="2">
    <location>
        <begin position="6"/>
        <end position="51"/>
    </location>
</feature>
<dbReference type="InterPro" id="IPR000315">
    <property type="entry name" value="Znf_B-box"/>
</dbReference>
<keyword evidence="1" id="KW-0862">Zinc</keyword>
<dbReference type="SUPFAM" id="SSF63829">
    <property type="entry name" value="Calcium-dependent phosphotriesterase"/>
    <property type="match status" value="1"/>
</dbReference>
<dbReference type="InterPro" id="IPR011042">
    <property type="entry name" value="6-blade_b-propeller_TolB-like"/>
</dbReference>
<keyword evidence="4" id="KW-1185">Reference proteome</keyword>